<reference evidence="9 10" key="1">
    <citation type="submission" date="2022-10" db="EMBL/GenBank/DDBJ databases">
        <title>Comparative genomic analysis of Cohnella hashimotonis sp. nov., isolated from the International Space Station.</title>
        <authorList>
            <person name="Simpson A."/>
            <person name="Venkateswaran K."/>
        </authorList>
    </citation>
    <scope>NUCLEOTIDE SEQUENCE [LARGE SCALE GENOMIC DNA]</scope>
    <source>
        <strain evidence="9 10">DSM 18997</strain>
    </source>
</reference>
<evidence type="ECO:0000256" key="8">
    <source>
        <dbReference type="HAMAP-Rule" id="MF_01416"/>
    </source>
</evidence>
<evidence type="ECO:0000256" key="5">
    <source>
        <dbReference type="ARBA" id="ARBA00023136"/>
    </source>
</evidence>
<dbReference type="GO" id="GO:0005886">
    <property type="term" value="C:plasma membrane"/>
    <property type="evidence" value="ECO:0007669"/>
    <property type="project" value="UniProtKB-SubCell"/>
</dbReference>
<evidence type="ECO:0000256" key="3">
    <source>
        <dbReference type="ARBA" id="ARBA00022781"/>
    </source>
</evidence>
<keyword evidence="8" id="KW-1003">Cell membrane</keyword>
<keyword evidence="5 8" id="KW-0472">Membrane</keyword>
<comment type="similarity">
    <text evidence="8">Belongs to the ATPase delta chain family.</text>
</comment>
<protein>
    <recommendedName>
        <fullName evidence="8">ATP synthase subunit delta</fullName>
    </recommendedName>
    <alternativeName>
        <fullName evidence="8">ATP synthase F(1) sector subunit delta</fullName>
    </alternativeName>
    <alternativeName>
        <fullName evidence="8">F-type ATPase subunit delta</fullName>
        <shortName evidence="8">F-ATPase subunit delta</shortName>
    </alternativeName>
</protein>
<dbReference type="GO" id="GO:0045259">
    <property type="term" value="C:proton-transporting ATP synthase complex"/>
    <property type="evidence" value="ECO:0007669"/>
    <property type="project" value="UniProtKB-KW"/>
</dbReference>
<dbReference type="PROSITE" id="PS00389">
    <property type="entry name" value="ATPASE_DELTA"/>
    <property type="match status" value="1"/>
</dbReference>
<dbReference type="PANTHER" id="PTHR11910">
    <property type="entry name" value="ATP SYNTHASE DELTA CHAIN"/>
    <property type="match status" value="1"/>
</dbReference>
<gene>
    <name evidence="8" type="primary">atpH</name>
    <name evidence="9" type="ORF">OMP38_29345</name>
</gene>
<keyword evidence="2 8" id="KW-0813">Transport</keyword>
<dbReference type="Gene3D" id="1.10.520.20">
    <property type="entry name" value="N-terminal domain of the delta subunit of the F1F0-ATP synthase"/>
    <property type="match status" value="1"/>
</dbReference>
<proteinExistence type="inferred from homology"/>
<dbReference type="HAMAP" id="MF_01416">
    <property type="entry name" value="ATP_synth_delta_bact"/>
    <property type="match status" value="1"/>
</dbReference>
<dbReference type="NCBIfam" id="NF004403">
    <property type="entry name" value="PRK05758.2-4"/>
    <property type="match status" value="1"/>
</dbReference>
<dbReference type="InterPro" id="IPR026015">
    <property type="entry name" value="ATP_synth_OSCP/delta_N_sf"/>
</dbReference>
<dbReference type="Proteomes" id="UP001153387">
    <property type="component" value="Unassembled WGS sequence"/>
</dbReference>
<dbReference type="InterPro" id="IPR000711">
    <property type="entry name" value="ATPase_OSCP/dsu"/>
</dbReference>
<dbReference type="AlphaFoldDB" id="A0A9X4KLY2"/>
<organism evidence="9 10">
    <name type="scientific">Cohnella ginsengisoli</name>
    <dbReference type="NCBI Taxonomy" id="425004"/>
    <lineage>
        <taxon>Bacteria</taxon>
        <taxon>Bacillati</taxon>
        <taxon>Bacillota</taxon>
        <taxon>Bacilli</taxon>
        <taxon>Bacillales</taxon>
        <taxon>Paenibacillaceae</taxon>
        <taxon>Cohnella</taxon>
    </lineage>
</organism>
<dbReference type="SUPFAM" id="SSF47928">
    <property type="entry name" value="N-terminal domain of the delta subunit of the F1F0-ATP synthase"/>
    <property type="match status" value="1"/>
</dbReference>
<evidence type="ECO:0000256" key="4">
    <source>
        <dbReference type="ARBA" id="ARBA00023065"/>
    </source>
</evidence>
<dbReference type="GO" id="GO:0046933">
    <property type="term" value="F:proton-transporting ATP synthase activity, rotational mechanism"/>
    <property type="evidence" value="ECO:0007669"/>
    <property type="project" value="UniProtKB-UniRule"/>
</dbReference>
<dbReference type="NCBIfam" id="NF004402">
    <property type="entry name" value="PRK05758.2-2"/>
    <property type="match status" value="1"/>
</dbReference>
<keyword evidence="7 8" id="KW-0066">ATP synthesis</keyword>
<dbReference type="NCBIfam" id="TIGR01145">
    <property type="entry name" value="ATP_synt_delta"/>
    <property type="match status" value="1"/>
</dbReference>
<dbReference type="RefSeq" id="WP_277568221.1">
    <property type="nucleotide sequence ID" value="NZ_JAPDHZ010000006.1"/>
</dbReference>
<evidence type="ECO:0000256" key="2">
    <source>
        <dbReference type="ARBA" id="ARBA00022448"/>
    </source>
</evidence>
<sequence length="181" mass="19427">MSRGTVVAKRYARALFDLAREQDAVASTESELKLIADAIEANADVRVFLSAPNITLDKKIALLRGTFGDKVSQIVLNTVSLLVERGRETEIPAVLDAYMSVAGGVLGRADALVTSAKPLTPEQTEEIATRFKAVIGKNVRVIGEVDESLIGGITVRIGDTLYDGSLRGKLSRLSKELQTSL</sequence>
<evidence type="ECO:0000256" key="7">
    <source>
        <dbReference type="ARBA" id="ARBA00023310"/>
    </source>
</evidence>
<dbReference type="PRINTS" id="PR00125">
    <property type="entry name" value="ATPASEDELTA"/>
</dbReference>
<comment type="caution">
    <text evidence="9">The sequence shown here is derived from an EMBL/GenBank/DDBJ whole genome shotgun (WGS) entry which is preliminary data.</text>
</comment>
<name>A0A9X4KLY2_9BACL</name>
<comment type="function">
    <text evidence="8">This protein is part of the stalk that links CF(0) to CF(1). It either transmits conformational changes from CF(0) to CF(1) or is implicated in proton conduction.</text>
</comment>
<keyword evidence="6 8" id="KW-0139">CF(1)</keyword>
<evidence type="ECO:0000313" key="9">
    <source>
        <dbReference type="EMBL" id="MDG0794483.1"/>
    </source>
</evidence>
<comment type="subcellular location">
    <subcellularLocation>
        <location evidence="8">Cell membrane</location>
        <topology evidence="8">Peripheral membrane protein</topology>
    </subcellularLocation>
    <subcellularLocation>
        <location evidence="1">Membrane</location>
    </subcellularLocation>
</comment>
<comment type="function">
    <text evidence="8">F(1)F(0) ATP synthase produces ATP from ADP in the presence of a proton or sodium gradient. F-type ATPases consist of two structural domains, F(1) containing the extramembraneous catalytic core and F(0) containing the membrane proton channel, linked together by a central stalk and a peripheral stalk. During catalysis, ATP synthesis in the catalytic domain of F(1) is coupled via a rotary mechanism of the central stalk subunits to proton translocation.</text>
</comment>
<keyword evidence="4 8" id="KW-0406">Ion transport</keyword>
<accession>A0A9X4KLY2</accession>
<evidence type="ECO:0000313" key="10">
    <source>
        <dbReference type="Proteomes" id="UP001153387"/>
    </source>
</evidence>
<keyword evidence="3 8" id="KW-0375">Hydrogen ion transport</keyword>
<keyword evidence="10" id="KW-1185">Reference proteome</keyword>
<dbReference type="EMBL" id="JAPDHZ010000006">
    <property type="protein sequence ID" value="MDG0794483.1"/>
    <property type="molecule type" value="Genomic_DNA"/>
</dbReference>
<evidence type="ECO:0000256" key="1">
    <source>
        <dbReference type="ARBA" id="ARBA00004370"/>
    </source>
</evidence>
<dbReference type="Pfam" id="PF00213">
    <property type="entry name" value="OSCP"/>
    <property type="match status" value="1"/>
</dbReference>
<dbReference type="InterPro" id="IPR020781">
    <property type="entry name" value="ATPase_OSCP/d_CS"/>
</dbReference>
<evidence type="ECO:0000256" key="6">
    <source>
        <dbReference type="ARBA" id="ARBA00023196"/>
    </source>
</evidence>